<proteinExistence type="predicted"/>
<feature type="domain" description="VWFD" evidence="3">
    <location>
        <begin position="1"/>
        <end position="43"/>
    </location>
</feature>
<evidence type="ECO:0000313" key="5">
    <source>
        <dbReference type="Proteomes" id="UP001176940"/>
    </source>
</evidence>
<dbReference type="InterPro" id="IPR001846">
    <property type="entry name" value="VWF_type-D"/>
</dbReference>
<keyword evidence="2" id="KW-0325">Glycoprotein</keyword>
<dbReference type="Proteomes" id="UP001176940">
    <property type="component" value="Unassembled WGS sequence"/>
</dbReference>
<evidence type="ECO:0000256" key="1">
    <source>
        <dbReference type="ARBA" id="ARBA00023157"/>
    </source>
</evidence>
<feature type="non-terminal residue" evidence="4">
    <location>
        <position position="1"/>
    </location>
</feature>
<accession>A0ABN9LA42</accession>
<sequence length="200" mass="22250">ESVCGLCGNYNGNVKDDFETRSKYVASTQLEFINSWKERPTCMDVTDVADSCAKNPHRKAWGENSCLVLKSNVFEACNKRVSHVKYYEACVKDACACDTGGDCECLCKAVQAYATACLAAGICVDWRKPDFCPVYCDYENTHINTGNGVELSPEVNCTWHYQACQCPFAPQSYPHQNSEGCYQCGPDKFYDPVKKTCVPC</sequence>
<evidence type="ECO:0000256" key="2">
    <source>
        <dbReference type="ARBA" id="ARBA00023180"/>
    </source>
</evidence>
<evidence type="ECO:0000259" key="3">
    <source>
        <dbReference type="PROSITE" id="PS51233"/>
    </source>
</evidence>
<feature type="non-terminal residue" evidence="4">
    <location>
        <position position="200"/>
    </location>
</feature>
<dbReference type="Pfam" id="PF08742">
    <property type="entry name" value="C8"/>
    <property type="match status" value="1"/>
</dbReference>
<name>A0ABN9LA42_9NEOB</name>
<keyword evidence="1" id="KW-1015">Disulfide bond</keyword>
<comment type="caution">
    <text evidence="4">The sequence shown here is derived from an EMBL/GenBank/DDBJ whole genome shotgun (WGS) entry which is preliminary data.</text>
</comment>
<gene>
    <name evidence="4" type="ORF">RIMI_LOCUS5806685</name>
</gene>
<dbReference type="PANTHER" id="PTHR11339">
    <property type="entry name" value="EXTRACELLULAR MATRIX GLYCOPROTEIN RELATED"/>
    <property type="match status" value="1"/>
</dbReference>
<dbReference type="PANTHER" id="PTHR11339:SF395">
    <property type="entry name" value="GH18 DOMAIN-CONTAINING PROTEIN"/>
    <property type="match status" value="1"/>
</dbReference>
<keyword evidence="5" id="KW-1185">Reference proteome</keyword>
<dbReference type="Pfam" id="PF00094">
    <property type="entry name" value="VWD"/>
    <property type="match status" value="1"/>
</dbReference>
<reference evidence="4" key="1">
    <citation type="submission" date="2023-07" db="EMBL/GenBank/DDBJ databases">
        <authorList>
            <person name="Stuckert A."/>
        </authorList>
    </citation>
    <scope>NUCLEOTIDE SEQUENCE</scope>
</reference>
<organism evidence="4 5">
    <name type="scientific">Ranitomeya imitator</name>
    <name type="common">mimic poison frog</name>
    <dbReference type="NCBI Taxonomy" id="111125"/>
    <lineage>
        <taxon>Eukaryota</taxon>
        <taxon>Metazoa</taxon>
        <taxon>Chordata</taxon>
        <taxon>Craniata</taxon>
        <taxon>Vertebrata</taxon>
        <taxon>Euteleostomi</taxon>
        <taxon>Amphibia</taxon>
        <taxon>Batrachia</taxon>
        <taxon>Anura</taxon>
        <taxon>Neobatrachia</taxon>
        <taxon>Hyloidea</taxon>
        <taxon>Dendrobatidae</taxon>
        <taxon>Dendrobatinae</taxon>
        <taxon>Ranitomeya</taxon>
    </lineage>
</organism>
<dbReference type="PROSITE" id="PS51233">
    <property type="entry name" value="VWFD"/>
    <property type="match status" value="1"/>
</dbReference>
<dbReference type="EMBL" id="CAUEEQ010010105">
    <property type="protein sequence ID" value="CAJ0934163.1"/>
    <property type="molecule type" value="Genomic_DNA"/>
</dbReference>
<evidence type="ECO:0000313" key="4">
    <source>
        <dbReference type="EMBL" id="CAJ0934163.1"/>
    </source>
</evidence>
<dbReference type="SMART" id="SM00832">
    <property type="entry name" value="C8"/>
    <property type="match status" value="1"/>
</dbReference>
<protein>
    <recommendedName>
        <fullName evidence="3">VWFD domain-containing protein</fullName>
    </recommendedName>
</protein>
<dbReference type="InterPro" id="IPR050780">
    <property type="entry name" value="Mucin_vWF_Thrombospondin_sf"/>
</dbReference>
<dbReference type="InterPro" id="IPR014853">
    <property type="entry name" value="VWF/SSPO/ZAN-like_Cys-rich_dom"/>
</dbReference>